<dbReference type="Pfam" id="PF06886">
    <property type="entry name" value="TPX2"/>
    <property type="match status" value="1"/>
</dbReference>
<feature type="compositionally biased region" description="Basic and acidic residues" evidence="6">
    <location>
        <begin position="84"/>
        <end position="95"/>
    </location>
</feature>
<feature type="compositionally biased region" description="Basic and acidic residues" evidence="6">
    <location>
        <begin position="324"/>
        <end position="334"/>
    </location>
</feature>
<dbReference type="InterPro" id="IPR044833">
    <property type="entry name" value="WDL5/6"/>
</dbReference>
<comment type="similarity">
    <text evidence="2">Belongs to the TPX2 family.</text>
</comment>
<evidence type="ECO:0000259" key="7">
    <source>
        <dbReference type="Pfam" id="PF06886"/>
    </source>
</evidence>
<protein>
    <recommendedName>
        <fullName evidence="7">TPX2 C-terminal domain-containing protein</fullName>
    </recommendedName>
</protein>
<evidence type="ECO:0000256" key="5">
    <source>
        <dbReference type="ARBA" id="ARBA00023212"/>
    </source>
</evidence>
<dbReference type="AlphaFoldDB" id="A0A5N6R5T6"/>
<name>A0A5N6R5T6_9ROSI</name>
<dbReference type="EMBL" id="CM017325">
    <property type="protein sequence ID" value="KAE8056369.1"/>
    <property type="molecule type" value="Genomic_DNA"/>
</dbReference>
<feature type="compositionally biased region" description="Polar residues" evidence="6">
    <location>
        <begin position="133"/>
        <end position="169"/>
    </location>
</feature>
<proteinExistence type="inferred from homology"/>
<dbReference type="Proteomes" id="UP000327013">
    <property type="component" value="Chromosome 5"/>
</dbReference>
<reference evidence="8 9" key="1">
    <citation type="submission" date="2019-06" db="EMBL/GenBank/DDBJ databases">
        <title>A chromosomal-level reference genome of Carpinus fangiana (Coryloideae, Betulaceae).</title>
        <authorList>
            <person name="Yang X."/>
            <person name="Wang Z."/>
            <person name="Zhang L."/>
            <person name="Hao G."/>
            <person name="Liu J."/>
            <person name="Yang Y."/>
        </authorList>
    </citation>
    <scope>NUCLEOTIDE SEQUENCE [LARGE SCALE GENOMIC DNA]</scope>
    <source>
        <strain evidence="8">Cfa_2016G</strain>
        <tissue evidence="8">Leaf</tissue>
    </source>
</reference>
<gene>
    <name evidence="8" type="ORF">FH972_013147</name>
</gene>
<feature type="compositionally biased region" description="Basic and acidic residues" evidence="6">
    <location>
        <begin position="378"/>
        <end position="405"/>
    </location>
</feature>
<dbReference type="InterPro" id="IPR027329">
    <property type="entry name" value="TPX2_C"/>
</dbReference>
<feature type="compositionally biased region" description="Polar residues" evidence="6">
    <location>
        <begin position="35"/>
        <end position="54"/>
    </location>
</feature>
<dbReference type="GO" id="GO:0008017">
    <property type="term" value="F:microtubule binding"/>
    <property type="evidence" value="ECO:0007669"/>
    <property type="project" value="InterPro"/>
</dbReference>
<keyword evidence="9" id="KW-1185">Reference proteome</keyword>
<dbReference type="GO" id="GO:0005874">
    <property type="term" value="C:microtubule"/>
    <property type="evidence" value="ECO:0007669"/>
    <property type="project" value="UniProtKB-KW"/>
</dbReference>
<dbReference type="OrthoDB" id="1939285at2759"/>
<feature type="compositionally biased region" description="Low complexity" evidence="6">
    <location>
        <begin position="435"/>
        <end position="445"/>
    </location>
</feature>
<keyword evidence="3" id="KW-0963">Cytoplasm</keyword>
<feature type="region of interest" description="Disordered" evidence="6">
    <location>
        <begin position="279"/>
        <end position="469"/>
    </location>
</feature>
<evidence type="ECO:0000256" key="3">
    <source>
        <dbReference type="ARBA" id="ARBA00022490"/>
    </source>
</evidence>
<evidence type="ECO:0000313" key="8">
    <source>
        <dbReference type="EMBL" id="KAE8056369.1"/>
    </source>
</evidence>
<dbReference type="PANTHER" id="PTHR31358:SF29">
    <property type="entry name" value="PROTEIN WVD2-LIKE 5-RELATED"/>
    <property type="match status" value="1"/>
</dbReference>
<accession>A0A5N6R5T6</accession>
<feature type="compositionally biased region" description="Polar residues" evidence="6">
    <location>
        <begin position="65"/>
        <end position="83"/>
    </location>
</feature>
<dbReference type="PANTHER" id="PTHR31358">
    <property type="entry name" value="PROTEIN WVD2-LIKE 4"/>
    <property type="match status" value="1"/>
</dbReference>
<evidence type="ECO:0000256" key="6">
    <source>
        <dbReference type="SAM" id="MobiDB-lite"/>
    </source>
</evidence>
<evidence type="ECO:0000256" key="1">
    <source>
        <dbReference type="ARBA" id="ARBA00004245"/>
    </source>
</evidence>
<feature type="domain" description="TPX2 C-terminal" evidence="7">
    <location>
        <begin position="222"/>
        <end position="297"/>
    </location>
</feature>
<feature type="region of interest" description="Disordered" evidence="6">
    <location>
        <begin position="1"/>
        <end position="220"/>
    </location>
</feature>
<evidence type="ECO:0000256" key="2">
    <source>
        <dbReference type="ARBA" id="ARBA00005885"/>
    </source>
</evidence>
<evidence type="ECO:0000313" key="9">
    <source>
        <dbReference type="Proteomes" id="UP000327013"/>
    </source>
</evidence>
<evidence type="ECO:0000256" key="4">
    <source>
        <dbReference type="ARBA" id="ARBA00022701"/>
    </source>
</evidence>
<feature type="compositionally biased region" description="Low complexity" evidence="6">
    <location>
        <begin position="357"/>
        <end position="377"/>
    </location>
</feature>
<keyword evidence="4" id="KW-0493">Microtubule</keyword>
<keyword evidence="5" id="KW-0206">Cytoskeleton</keyword>
<comment type="subcellular location">
    <subcellularLocation>
        <location evidence="1">Cytoplasm</location>
        <location evidence="1">Cytoskeleton</location>
    </subcellularLocation>
</comment>
<organism evidence="8 9">
    <name type="scientific">Carpinus fangiana</name>
    <dbReference type="NCBI Taxonomy" id="176857"/>
    <lineage>
        <taxon>Eukaryota</taxon>
        <taxon>Viridiplantae</taxon>
        <taxon>Streptophyta</taxon>
        <taxon>Embryophyta</taxon>
        <taxon>Tracheophyta</taxon>
        <taxon>Spermatophyta</taxon>
        <taxon>Magnoliopsida</taxon>
        <taxon>eudicotyledons</taxon>
        <taxon>Gunneridae</taxon>
        <taxon>Pentapetalae</taxon>
        <taxon>rosids</taxon>
        <taxon>fabids</taxon>
        <taxon>Fagales</taxon>
        <taxon>Betulaceae</taxon>
        <taxon>Carpinus</taxon>
    </lineage>
</organism>
<sequence length="469" mass="50682">MDSENLVPIDGLEANHQNGMHEHLPASGEDGNVPDNVNGTVSKNSGTAVPNGNLENVVKLDGDATINSSTGEINEGSNVPSTSKDGEVKNADHSKKFNPHKAQSKSKNEKPPSLKGATAALAMKSNDGKDVDQTSTSNGSFGLNSRPKQPSKSSSFNDRQVQLAKQSGKSDAVLSEVGMDKAKLKPLKKGSGSKVEDPEPSLSPTEVDGKPRKVGALPNYGFSFRCDERAEKRKEFYTKLEEKIHAKELEKNNLQAKSKETLEAEIKMLRKSLTFKATPMPSFYQEPPPPKVELKKIPTTRPKSPKLGRKTEGNSGSVRIGRLSLDEKVSKENPARGLSPIQPKKPQRKSLPRLPSEKTTSSNATTNAAEKTTSSKATHGEKTALSHAMNEEKTILRNTTNEEKTAISNATDEVEIDVSSVTNGPPSIAQEQEEAVTTAEAGETMAHQDYVVEEQPQSVLIQEPTPLEH</sequence>